<feature type="region of interest" description="Disordered" evidence="1">
    <location>
        <begin position="173"/>
        <end position="192"/>
    </location>
</feature>
<keyword evidence="2" id="KW-0732">Signal</keyword>
<gene>
    <name evidence="3" type="ORF">FA10DRAFT_258007</name>
</gene>
<evidence type="ECO:0000256" key="2">
    <source>
        <dbReference type="SAM" id="SignalP"/>
    </source>
</evidence>
<evidence type="ECO:0000313" key="3">
    <source>
        <dbReference type="EMBL" id="PWN93777.1"/>
    </source>
</evidence>
<reference evidence="3 4" key="1">
    <citation type="journal article" date="2018" name="Mol. Biol. Evol.">
        <title>Broad Genomic Sampling Reveals a Smut Pathogenic Ancestry of the Fungal Clade Ustilaginomycotina.</title>
        <authorList>
            <person name="Kijpornyongpan T."/>
            <person name="Mondo S.J."/>
            <person name="Barry K."/>
            <person name="Sandor L."/>
            <person name="Lee J."/>
            <person name="Lipzen A."/>
            <person name="Pangilinan J."/>
            <person name="LaButti K."/>
            <person name="Hainaut M."/>
            <person name="Henrissat B."/>
            <person name="Grigoriev I.V."/>
            <person name="Spatafora J.W."/>
            <person name="Aime M.C."/>
        </authorList>
    </citation>
    <scope>NUCLEOTIDE SEQUENCE [LARGE SCALE GENOMIC DNA]</scope>
    <source>
        <strain evidence="3 4">MCA 4198</strain>
    </source>
</reference>
<keyword evidence="4" id="KW-1185">Reference proteome</keyword>
<dbReference type="AlphaFoldDB" id="A0A316YWI2"/>
<sequence length="292" mass="32884">MRTQQYFLSAGRLVLLLPLLLTIMEPVRHSTSPFSSHSIASKVGVIASPLPPFKESREVSIEPKASKLQTSSSSKLSFVEDATDEAFHFDDDSTGQLSWSLQVRQVELKERKMGTSDTEKGSAVNKQEDEPKDEAKVEMSNWHFITEPIIDEETTATPLQDGNGRWPLQSLKTKTKRETKGEDNGGDEGDEYGGWHFSRRQCNDLFRATEIGVSGVDLDASTKERSQMRLQNPKRSPQALALRCPRQRRRSEQEKMKVRLLALRSVRRDVLARTMTLAGQCIISSGKDQVTY</sequence>
<dbReference type="RefSeq" id="XP_025380975.1">
    <property type="nucleotide sequence ID" value="XM_025519885.1"/>
</dbReference>
<dbReference type="Proteomes" id="UP000245768">
    <property type="component" value="Unassembled WGS sequence"/>
</dbReference>
<dbReference type="GeneID" id="37041801"/>
<feature type="chain" id="PRO_5016255154" evidence="2">
    <location>
        <begin position="30"/>
        <end position="292"/>
    </location>
</feature>
<feature type="region of interest" description="Disordered" evidence="1">
    <location>
        <begin position="110"/>
        <end position="136"/>
    </location>
</feature>
<evidence type="ECO:0000313" key="4">
    <source>
        <dbReference type="Proteomes" id="UP000245768"/>
    </source>
</evidence>
<protein>
    <submittedName>
        <fullName evidence="3">Uncharacterized protein</fullName>
    </submittedName>
</protein>
<dbReference type="InParanoid" id="A0A316YWI2"/>
<feature type="signal peptide" evidence="2">
    <location>
        <begin position="1"/>
        <end position="29"/>
    </location>
</feature>
<organism evidence="3 4">
    <name type="scientific">Acaromyces ingoldii</name>
    <dbReference type="NCBI Taxonomy" id="215250"/>
    <lineage>
        <taxon>Eukaryota</taxon>
        <taxon>Fungi</taxon>
        <taxon>Dikarya</taxon>
        <taxon>Basidiomycota</taxon>
        <taxon>Ustilaginomycotina</taxon>
        <taxon>Exobasidiomycetes</taxon>
        <taxon>Exobasidiales</taxon>
        <taxon>Cryptobasidiaceae</taxon>
        <taxon>Acaromyces</taxon>
    </lineage>
</organism>
<proteinExistence type="predicted"/>
<dbReference type="EMBL" id="KZ819634">
    <property type="protein sequence ID" value="PWN93777.1"/>
    <property type="molecule type" value="Genomic_DNA"/>
</dbReference>
<accession>A0A316YWI2</accession>
<name>A0A316YWI2_9BASI</name>
<evidence type="ECO:0000256" key="1">
    <source>
        <dbReference type="SAM" id="MobiDB-lite"/>
    </source>
</evidence>